<sequence length="266" mass="29139">MQHTAKITGGMGKQNPSVAPRTLFSPLDPSLPSPSGGPSIRRKRRCYPQHACTRPLGMRLCYRTLKQGSRTPPRATGGRRLSSVFGGLPGHRRRQTWKKSGVLSPRATPASLSDGGGDPLGVQIVTPRQHALPSSPLSVGRRTGDELVWTLPCPRANGFGRPDLRRTASSKDKREIRQGKASCLPFCSVAHRSPSRTTRQNRPMRLPRLLRQSASSGCLPTRRTWASRFYVDGVASMVPPAADLEGFEHGLPDHHVLEEEIHESSI</sequence>
<keyword evidence="3" id="KW-1185">Reference proteome</keyword>
<feature type="compositionally biased region" description="Low complexity" evidence="1">
    <location>
        <begin position="25"/>
        <end position="39"/>
    </location>
</feature>
<name>A0A8K0TC20_9PEZI</name>
<reference evidence="2" key="1">
    <citation type="journal article" date="2021" name="Nat. Commun.">
        <title>Genetic determinants of endophytism in the Arabidopsis root mycobiome.</title>
        <authorList>
            <person name="Mesny F."/>
            <person name="Miyauchi S."/>
            <person name="Thiergart T."/>
            <person name="Pickel B."/>
            <person name="Atanasova L."/>
            <person name="Karlsson M."/>
            <person name="Huettel B."/>
            <person name="Barry K.W."/>
            <person name="Haridas S."/>
            <person name="Chen C."/>
            <person name="Bauer D."/>
            <person name="Andreopoulos W."/>
            <person name="Pangilinan J."/>
            <person name="LaButti K."/>
            <person name="Riley R."/>
            <person name="Lipzen A."/>
            <person name="Clum A."/>
            <person name="Drula E."/>
            <person name="Henrissat B."/>
            <person name="Kohler A."/>
            <person name="Grigoriev I.V."/>
            <person name="Martin F.M."/>
            <person name="Hacquard S."/>
        </authorList>
    </citation>
    <scope>NUCLEOTIDE SEQUENCE</scope>
    <source>
        <strain evidence="2">MPI-CAGE-AT-0016</strain>
    </source>
</reference>
<evidence type="ECO:0000313" key="2">
    <source>
        <dbReference type="EMBL" id="KAH7358209.1"/>
    </source>
</evidence>
<proteinExistence type="predicted"/>
<feature type="region of interest" description="Disordered" evidence="1">
    <location>
        <begin position="1"/>
        <end position="43"/>
    </location>
</feature>
<dbReference type="Proteomes" id="UP000813385">
    <property type="component" value="Unassembled WGS sequence"/>
</dbReference>
<evidence type="ECO:0000256" key="1">
    <source>
        <dbReference type="SAM" id="MobiDB-lite"/>
    </source>
</evidence>
<protein>
    <submittedName>
        <fullName evidence="2">Uncharacterized protein</fullName>
    </submittedName>
</protein>
<organism evidence="2 3">
    <name type="scientific">Plectosphaerella cucumerina</name>
    <dbReference type="NCBI Taxonomy" id="40658"/>
    <lineage>
        <taxon>Eukaryota</taxon>
        <taxon>Fungi</taxon>
        <taxon>Dikarya</taxon>
        <taxon>Ascomycota</taxon>
        <taxon>Pezizomycotina</taxon>
        <taxon>Sordariomycetes</taxon>
        <taxon>Hypocreomycetidae</taxon>
        <taxon>Glomerellales</taxon>
        <taxon>Plectosphaerellaceae</taxon>
        <taxon>Plectosphaerella</taxon>
    </lineage>
</organism>
<comment type="caution">
    <text evidence="2">The sequence shown here is derived from an EMBL/GenBank/DDBJ whole genome shotgun (WGS) entry which is preliminary data.</text>
</comment>
<evidence type="ECO:0000313" key="3">
    <source>
        <dbReference type="Proteomes" id="UP000813385"/>
    </source>
</evidence>
<feature type="region of interest" description="Disordered" evidence="1">
    <location>
        <begin position="67"/>
        <end position="117"/>
    </location>
</feature>
<dbReference type="AlphaFoldDB" id="A0A8K0TC20"/>
<accession>A0A8K0TC20</accession>
<dbReference type="EMBL" id="JAGPXD010000004">
    <property type="protein sequence ID" value="KAH7358209.1"/>
    <property type="molecule type" value="Genomic_DNA"/>
</dbReference>
<gene>
    <name evidence="2" type="ORF">B0T11DRAFT_101195</name>
</gene>